<name>A0ABN8P876_9CNID</name>
<evidence type="ECO:0000256" key="2">
    <source>
        <dbReference type="ARBA" id="ARBA00022448"/>
    </source>
</evidence>
<evidence type="ECO:0000256" key="7">
    <source>
        <dbReference type="ARBA" id="ARBA00023303"/>
    </source>
</evidence>
<keyword evidence="6 9" id="KW-0472">Membrane</keyword>
<evidence type="ECO:0000313" key="13">
    <source>
        <dbReference type="Proteomes" id="UP001159405"/>
    </source>
</evidence>
<evidence type="ECO:0000256" key="3">
    <source>
        <dbReference type="ARBA" id="ARBA00022692"/>
    </source>
</evidence>
<protein>
    <submittedName>
        <fullName evidence="12">Uncharacterized protein</fullName>
    </submittedName>
</protein>
<accession>A0ABN8P876</accession>
<organism evidence="12 13">
    <name type="scientific">Porites lobata</name>
    <dbReference type="NCBI Taxonomy" id="104759"/>
    <lineage>
        <taxon>Eukaryota</taxon>
        <taxon>Metazoa</taxon>
        <taxon>Cnidaria</taxon>
        <taxon>Anthozoa</taxon>
        <taxon>Hexacorallia</taxon>
        <taxon>Scleractinia</taxon>
        <taxon>Fungiina</taxon>
        <taxon>Poritidae</taxon>
        <taxon>Porites</taxon>
    </lineage>
</organism>
<feature type="domain" description="SPRY" evidence="11">
    <location>
        <begin position="575"/>
        <end position="703"/>
    </location>
</feature>
<dbReference type="InterPro" id="IPR005821">
    <property type="entry name" value="Ion_trans_dom"/>
</dbReference>
<proteinExistence type="predicted"/>
<keyword evidence="4 9" id="KW-1133">Transmembrane helix</keyword>
<dbReference type="InterPro" id="IPR002153">
    <property type="entry name" value="TRPC_channel"/>
</dbReference>
<reference evidence="12 13" key="1">
    <citation type="submission" date="2022-05" db="EMBL/GenBank/DDBJ databases">
        <authorList>
            <consortium name="Genoscope - CEA"/>
            <person name="William W."/>
        </authorList>
    </citation>
    <scope>NUCLEOTIDE SEQUENCE [LARGE SCALE GENOMIC DNA]</scope>
</reference>
<keyword evidence="5" id="KW-0406">Ion transport</keyword>
<keyword evidence="13" id="KW-1185">Reference proteome</keyword>
<feature type="transmembrane region" description="Helical" evidence="9">
    <location>
        <begin position="245"/>
        <end position="263"/>
    </location>
</feature>
<dbReference type="InterPro" id="IPR043136">
    <property type="entry name" value="B30.2/SPRY_sf"/>
</dbReference>
<dbReference type="Pfam" id="PF00520">
    <property type="entry name" value="Ion_trans"/>
    <property type="match status" value="1"/>
</dbReference>
<dbReference type="SUPFAM" id="SSF49899">
    <property type="entry name" value="Concanavalin A-like lectins/glucanases"/>
    <property type="match status" value="1"/>
</dbReference>
<feature type="transmembrane region" description="Helical" evidence="9">
    <location>
        <begin position="320"/>
        <end position="339"/>
    </location>
</feature>
<dbReference type="InterPro" id="IPR013320">
    <property type="entry name" value="ConA-like_dom_sf"/>
</dbReference>
<feature type="transmembrane region" description="Helical" evidence="9">
    <location>
        <begin position="389"/>
        <end position="411"/>
    </location>
</feature>
<dbReference type="Gene3D" id="2.60.120.920">
    <property type="match status" value="1"/>
</dbReference>
<comment type="caution">
    <text evidence="12">The sequence shown here is derived from an EMBL/GenBank/DDBJ whole genome shotgun (WGS) entry which is preliminary data.</text>
</comment>
<dbReference type="PANTHER" id="PTHR10117:SF54">
    <property type="entry name" value="TRANSIENT RECEPTOR POTENTIAL-GAMMA PROTEIN"/>
    <property type="match status" value="1"/>
</dbReference>
<evidence type="ECO:0000256" key="1">
    <source>
        <dbReference type="ARBA" id="ARBA00004141"/>
    </source>
</evidence>
<keyword evidence="2" id="KW-0813">Transport</keyword>
<evidence type="ECO:0000259" key="10">
    <source>
        <dbReference type="Pfam" id="PF00520"/>
    </source>
</evidence>
<keyword evidence="3 9" id="KW-0812">Transmembrane</keyword>
<evidence type="ECO:0000256" key="8">
    <source>
        <dbReference type="SAM" id="Coils"/>
    </source>
</evidence>
<sequence length="800" mass="93103">IGSQVNHKLRQRAETREPDSERFQRLANSVEEFIFCLLDPLKTDPDWCKEFGEKYLDGFLNYAIEFEQKKFFTHPAVHSELNRKWRGRTLEECKSWQLNFFKFWCLFDLALSPILLGLFSLRNHWTVGLFREAKTDYNTKMNQILSADVYLAYLKSPYYKFFRDTLSYIIMLLLHYAICLSPTTVAFSGLEWTILVFYIGRFVVEFKQILCIKKWLRETENDTRQSNCVRIFSVYCSDCWNRFDLTSLVFYFIILILRIVTWFNDGSAANNRALAIAGYLYSFNTLCLTLRAFGQVMEQPKDVGTIQIALFSILRDVRTVLWQFLAVILAFSIAITKIYMSERSFIANESVRHKIWWAMFSHLGWSLLGRSEESGPMISVDPLSVLLAQIFYAAFLIMGVVLLINMLIALLSSTYQKTEENAVREWSFKRAITIQTYNGYDPIPVPLNIIYRIYRLLRLCTEKVKKEEDNELLGFVQDLEGKYFRDHANSFPVTDRVLRETERNRQMISQILYKTFASSNGDGRTPIHEWDPHQGIRIEGPLVTFDCTEQCFPDTEYHHHGARYRQPLSREFPHFEITIVETGEYKWLGIGITDKAYKTSDMPGWYEQSLGYHTDDGNIFHNTKHLEGAIGTKGPAMARRGDRIGCTVLFEKSRYRDGKIQIPVFFTLNGSEIILEGGECPGKSLIFVDFEKPLFPFIGMTVGSRVLAKMCVSEDELQKDMSKVFDHIIYAREDVVNQSLEIQELKSDFADVRQEMNAKEDNMRHNMEDIVCNEVKKATKYLEDIVSNEVKKATKCLEEK</sequence>
<comment type="subcellular location">
    <subcellularLocation>
        <location evidence="1">Membrane</location>
        <topology evidence="1">Multi-pass membrane protein</topology>
    </subcellularLocation>
</comment>
<evidence type="ECO:0000256" key="4">
    <source>
        <dbReference type="ARBA" id="ARBA00022989"/>
    </source>
</evidence>
<evidence type="ECO:0000256" key="9">
    <source>
        <dbReference type="SAM" id="Phobius"/>
    </source>
</evidence>
<evidence type="ECO:0000313" key="12">
    <source>
        <dbReference type="EMBL" id="CAH3137416.1"/>
    </source>
</evidence>
<feature type="non-terminal residue" evidence="12">
    <location>
        <position position="800"/>
    </location>
</feature>
<feature type="non-terminal residue" evidence="12">
    <location>
        <position position="1"/>
    </location>
</feature>
<evidence type="ECO:0000256" key="5">
    <source>
        <dbReference type="ARBA" id="ARBA00023065"/>
    </source>
</evidence>
<feature type="domain" description="Ion transport" evidence="10">
    <location>
        <begin position="169"/>
        <end position="421"/>
    </location>
</feature>
<dbReference type="InterPro" id="IPR003877">
    <property type="entry name" value="SPRY_dom"/>
</dbReference>
<keyword evidence="7" id="KW-0407">Ion channel</keyword>
<dbReference type="EMBL" id="CALNXK010000059">
    <property type="protein sequence ID" value="CAH3137416.1"/>
    <property type="molecule type" value="Genomic_DNA"/>
</dbReference>
<keyword evidence="8" id="KW-0175">Coiled coil</keyword>
<dbReference type="Pfam" id="PF00622">
    <property type="entry name" value="SPRY"/>
    <property type="match status" value="1"/>
</dbReference>
<dbReference type="Proteomes" id="UP001159405">
    <property type="component" value="Unassembled WGS sequence"/>
</dbReference>
<feature type="coiled-coil region" evidence="8">
    <location>
        <begin position="735"/>
        <end position="762"/>
    </location>
</feature>
<gene>
    <name evidence="12" type="ORF">PLOB_00038987</name>
</gene>
<evidence type="ECO:0000259" key="11">
    <source>
        <dbReference type="Pfam" id="PF00622"/>
    </source>
</evidence>
<dbReference type="PANTHER" id="PTHR10117">
    <property type="entry name" value="TRANSIENT RECEPTOR POTENTIAL CHANNEL"/>
    <property type="match status" value="1"/>
</dbReference>
<evidence type="ECO:0000256" key="6">
    <source>
        <dbReference type="ARBA" id="ARBA00023136"/>
    </source>
</evidence>
<feature type="transmembrane region" description="Helical" evidence="9">
    <location>
        <begin position="101"/>
        <end position="121"/>
    </location>
</feature>